<dbReference type="InterPro" id="IPR045882">
    <property type="entry name" value="GPT1/2"/>
</dbReference>
<feature type="region of interest" description="Disordered" evidence="1">
    <location>
        <begin position="345"/>
        <end position="399"/>
    </location>
</feature>
<feature type="compositionally biased region" description="Polar residues" evidence="1">
    <location>
        <begin position="613"/>
        <end position="631"/>
    </location>
</feature>
<feature type="compositionally biased region" description="Polar residues" evidence="1">
    <location>
        <begin position="51"/>
        <end position="60"/>
    </location>
</feature>
<dbReference type="AlphaFoldDB" id="A0A438E0M1"/>
<reference evidence="2 3" key="1">
    <citation type="journal article" date="2018" name="PLoS Genet.">
        <title>Population sequencing reveals clonal diversity and ancestral inbreeding in the grapevine cultivar Chardonnay.</title>
        <authorList>
            <person name="Roach M.J."/>
            <person name="Johnson D.L."/>
            <person name="Bohlmann J."/>
            <person name="van Vuuren H.J."/>
            <person name="Jones S.J."/>
            <person name="Pretorius I.S."/>
            <person name="Schmidt S.A."/>
            <person name="Borneman A.R."/>
        </authorList>
    </citation>
    <scope>NUCLEOTIDE SEQUENCE [LARGE SCALE GENOMIC DNA]</scope>
    <source>
        <strain evidence="3">cv. Chardonnay</strain>
        <tissue evidence="2">Leaf</tissue>
    </source>
</reference>
<dbReference type="GO" id="GO:0008017">
    <property type="term" value="F:microtubule binding"/>
    <property type="evidence" value="ECO:0007669"/>
    <property type="project" value="InterPro"/>
</dbReference>
<proteinExistence type="predicted"/>
<feature type="region of interest" description="Disordered" evidence="1">
    <location>
        <begin position="675"/>
        <end position="695"/>
    </location>
</feature>
<feature type="compositionally biased region" description="Polar residues" evidence="1">
    <location>
        <begin position="362"/>
        <end position="372"/>
    </location>
</feature>
<protein>
    <submittedName>
        <fullName evidence="2">Uncharacterized protein</fullName>
    </submittedName>
</protein>
<feature type="region of interest" description="Disordered" evidence="1">
    <location>
        <begin position="440"/>
        <end position="477"/>
    </location>
</feature>
<gene>
    <name evidence="2" type="ORF">CK203_107898</name>
</gene>
<dbReference type="PANTHER" id="PTHR33737">
    <property type="entry name" value="OS05G0121800 PROTEIN"/>
    <property type="match status" value="1"/>
</dbReference>
<feature type="region of interest" description="Disordered" evidence="1">
    <location>
        <begin position="728"/>
        <end position="753"/>
    </location>
</feature>
<sequence>MLPSFYFILLYNQVLLEINLTVTLENRYDSLELSDKRNPQEVENAADIPGQSKQEPSLSDSMEPERPRGTGNYNLRKSLAWDSAFFTSKGVLDPENDDFELFDTGNSLELENAADIFGQREREYLPSDSLEPEITSRDGKFNLRQSLAWDSAFFTSEGVLDPEELFMINKGFKKAKTHLLPGIKEELQRSAESNSTIDSDRFSLESLEIDLFEDIRASIQKSTSEKLDAACQTRMKTMPAITRQTINVHGSQRTAKDISIHTRAAQILNMHLSIHKHRGATRSRESIPLPLKPPKMLGQSNSISAAPTKRVPLGANRVEVENKNAKTTLGKRLVVTRQPCLVNSCSIIPSSTPSPRSSSGSATATNKSTVSCSPYDRSDSASSDATGKSPSNSLRRKIDSRSINLATSVSTLKTPLRCSTKTKSDVGNSGHSSSRFCSSLSAQKPSSCTSSTSSFDGWSSESSSSTVNQRSNGSKASLDGAPCGGFSFDNDIIQASDIESHPPNQSSVGSKVTEQDCPINTSRNVQWLMVLFLQTFQETPNLQVFECHPQRLGFLMCLNVDCHSCQEKSMPTGLNGSFQFHSGAQSTLAKSGTRISNLSGAAYRARRGKLQPARTSIGTQNVKRGSHQTEVSCPDSGMNPAYPVQFHNVEDASKKGSGLLRTTRSHLGMTVKNQNVSSTRVSRENCSKTPEVGSSSKAEIKGLKQFLKDRMRRESKGTVHVKANKTLTKEGRPHHSRENMNLQRKEHEEVSQNCPQDNQSLLHMNEKENYFEDQVDGLSRQVSVIDLSRHVVVEPRGNVLFQPYCQ</sequence>
<evidence type="ECO:0000256" key="1">
    <source>
        <dbReference type="SAM" id="MobiDB-lite"/>
    </source>
</evidence>
<comment type="caution">
    <text evidence="2">The sequence shown here is derived from an EMBL/GenBank/DDBJ whole genome shotgun (WGS) entry which is preliminary data.</text>
</comment>
<name>A0A438E0M1_VITVI</name>
<accession>A0A438E0M1</accession>
<feature type="region of interest" description="Disordered" evidence="1">
    <location>
        <begin position="35"/>
        <end position="73"/>
    </location>
</feature>
<dbReference type="PANTHER" id="PTHR33737:SF2">
    <property type="entry name" value="OS12G0102700 PROTEIN"/>
    <property type="match status" value="1"/>
</dbReference>
<dbReference type="EMBL" id="QGNW01001443">
    <property type="protein sequence ID" value="RVW41232.1"/>
    <property type="molecule type" value="Genomic_DNA"/>
</dbReference>
<feature type="compositionally biased region" description="Polar residues" evidence="1">
    <location>
        <begin position="380"/>
        <end position="393"/>
    </location>
</feature>
<organism evidence="2 3">
    <name type="scientific">Vitis vinifera</name>
    <name type="common">Grape</name>
    <dbReference type="NCBI Taxonomy" id="29760"/>
    <lineage>
        <taxon>Eukaryota</taxon>
        <taxon>Viridiplantae</taxon>
        <taxon>Streptophyta</taxon>
        <taxon>Embryophyta</taxon>
        <taxon>Tracheophyta</taxon>
        <taxon>Spermatophyta</taxon>
        <taxon>Magnoliopsida</taxon>
        <taxon>eudicotyledons</taxon>
        <taxon>Gunneridae</taxon>
        <taxon>Pentapetalae</taxon>
        <taxon>rosids</taxon>
        <taxon>Vitales</taxon>
        <taxon>Vitaceae</taxon>
        <taxon>Viteae</taxon>
        <taxon>Vitis</taxon>
    </lineage>
</organism>
<feature type="compositionally biased region" description="Basic and acidic residues" evidence="1">
    <location>
        <begin position="728"/>
        <end position="750"/>
    </location>
</feature>
<feature type="compositionally biased region" description="Low complexity" evidence="1">
    <location>
        <begin position="345"/>
        <end position="361"/>
    </location>
</feature>
<evidence type="ECO:0000313" key="3">
    <source>
        <dbReference type="Proteomes" id="UP000288805"/>
    </source>
</evidence>
<feature type="region of interest" description="Disordered" evidence="1">
    <location>
        <begin position="606"/>
        <end position="636"/>
    </location>
</feature>
<feature type="compositionally biased region" description="Low complexity" evidence="1">
    <location>
        <begin position="441"/>
        <end position="471"/>
    </location>
</feature>
<feature type="region of interest" description="Disordered" evidence="1">
    <location>
        <begin position="277"/>
        <end position="310"/>
    </location>
</feature>
<dbReference type="Proteomes" id="UP000288805">
    <property type="component" value="Unassembled WGS sequence"/>
</dbReference>
<evidence type="ECO:0000313" key="2">
    <source>
        <dbReference type="EMBL" id="RVW41232.1"/>
    </source>
</evidence>